<name>A0A0F9LN60_9ZZZZ</name>
<organism evidence="1">
    <name type="scientific">marine sediment metagenome</name>
    <dbReference type="NCBI Taxonomy" id="412755"/>
    <lineage>
        <taxon>unclassified sequences</taxon>
        <taxon>metagenomes</taxon>
        <taxon>ecological metagenomes</taxon>
    </lineage>
</organism>
<gene>
    <name evidence="1" type="ORF">LCGC14_1194650</name>
</gene>
<reference evidence="1" key="1">
    <citation type="journal article" date="2015" name="Nature">
        <title>Complex archaea that bridge the gap between prokaryotes and eukaryotes.</title>
        <authorList>
            <person name="Spang A."/>
            <person name="Saw J.H."/>
            <person name="Jorgensen S.L."/>
            <person name="Zaremba-Niedzwiedzka K."/>
            <person name="Martijn J."/>
            <person name="Lind A.E."/>
            <person name="van Eijk R."/>
            <person name="Schleper C."/>
            <person name="Guy L."/>
            <person name="Ettema T.J."/>
        </authorList>
    </citation>
    <scope>NUCLEOTIDE SEQUENCE</scope>
</reference>
<accession>A0A0F9LN60</accession>
<protein>
    <recommendedName>
        <fullName evidence="2">NOG1 N-terminal helical domain-containing protein</fullName>
    </recommendedName>
</protein>
<dbReference type="AlphaFoldDB" id="A0A0F9LN60"/>
<proteinExistence type="predicted"/>
<comment type="caution">
    <text evidence="1">The sequence shown here is derived from an EMBL/GenBank/DDBJ whole genome shotgun (WGS) entry which is preliminary data.</text>
</comment>
<evidence type="ECO:0008006" key="2">
    <source>
        <dbReference type="Google" id="ProtNLM"/>
    </source>
</evidence>
<dbReference type="EMBL" id="LAZR01006092">
    <property type="protein sequence ID" value="KKM94803.1"/>
    <property type="molecule type" value="Genomic_DNA"/>
</dbReference>
<evidence type="ECO:0000313" key="1">
    <source>
        <dbReference type="EMBL" id="KKM94803.1"/>
    </source>
</evidence>
<sequence>MDSKEDAVLARSRDKLKRDVETSVLKSADDILNIAEVAIGDPQRYRAFRSKVLRSANDAVREIKKTIDMNYQVLFVPTNEDIIQVRRPSISDRQV</sequence>